<dbReference type="CDD" id="cd00067">
    <property type="entry name" value="GAL4"/>
    <property type="match status" value="1"/>
</dbReference>
<feature type="region of interest" description="Disordered" evidence="2">
    <location>
        <begin position="53"/>
        <end position="90"/>
    </location>
</feature>
<dbReference type="Gene3D" id="4.10.240.10">
    <property type="entry name" value="Zn(2)-C6 fungal-type DNA-binding domain"/>
    <property type="match status" value="1"/>
</dbReference>
<evidence type="ECO:0000256" key="1">
    <source>
        <dbReference type="ARBA" id="ARBA00023242"/>
    </source>
</evidence>
<dbReference type="GeneID" id="28956167"/>
<reference evidence="4" key="1">
    <citation type="submission" date="2007-04" db="EMBL/GenBank/DDBJ databases">
        <authorList>
            <consortium name="The Broad Institute Genome Sequencing Platform"/>
            <person name="Birren B."/>
            <person name="Lander E."/>
            <person name="Galagan J."/>
            <person name="Nusbaum C."/>
            <person name="Devon K."/>
            <person name="Ma L.-J."/>
            <person name="Jaffe D."/>
            <person name="Butler J."/>
            <person name="Alvarez P."/>
            <person name="Gnerre S."/>
            <person name="Grabherr M."/>
            <person name="Kleber M."/>
            <person name="Mauceli E."/>
            <person name="Brockman W."/>
            <person name="MacCallum I.A."/>
            <person name="Young S."/>
            <person name="LaButti K."/>
            <person name="DeCaprio D."/>
            <person name="Crawford M."/>
            <person name="Koehrsen M."/>
            <person name="Engels R."/>
            <person name="Montgomery P."/>
            <person name="Pearson M."/>
            <person name="Howarth C."/>
            <person name="Larson L."/>
            <person name="White J."/>
            <person name="O'Leary S."/>
            <person name="Kodira C."/>
            <person name="Zeng Q."/>
            <person name="Yandava C."/>
            <person name="Alvarado L."/>
            <person name="Kistler C."/>
            <person name="Shim W.-B."/>
            <person name="Kang S."/>
            <person name="Woloshuk C."/>
        </authorList>
    </citation>
    <scope>NUCLEOTIDE SEQUENCE</scope>
    <source>
        <strain evidence="4">4287</strain>
    </source>
</reference>
<dbReference type="PANTHER" id="PTHR31668">
    <property type="entry name" value="GLUCOSE TRANSPORT TRANSCRIPTION REGULATOR RGT1-RELATED-RELATED"/>
    <property type="match status" value="1"/>
</dbReference>
<evidence type="ECO:0000256" key="2">
    <source>
        <dbReference type="SAM" id="MobiDB-lite"/>
    </source>
</evidence>
<organism evidence="4 5">
    <name type="scientific">Fusarium oxysporum f. sp. lycopersici (strain 4287 / CBS 123668 / FGSC 9935 / NRRL 34936)</name>
    <name type="common">Fusarium vascular wilt of tomato</name>
    <dbReference type="NCBI Taxonomy" id="426428"/>
    <lineage>
        <taxon>Eukaryota</taxon>
        <taxon>Fungi</taxon>
        <taxon>Dikarya</taxon>
        <taxon>Ascomycota</taxon>
        <taxon>Pezizomycotina</taxon>
        <taxon>Sordariomycetes</taxon>
        <taxon>Hypocreomycetidae</taxon>
        <taxon>Hypocreales</taxon>
        <taxon>Nectriaceae</taxon>
        <taxon>Fusarium</taxon>
        <taxon>Fusarium oxysporum species complex</taxon>
    </lineage>
</organism>
<dbReference type="Proteomes" id="UP000009097">
    <property type="component" value="Unassembled WGS sequence"/>
</dbReference>
<dbReference type="KEGG" id="fox:FOXG_15074"/>
<evidence type="ECO:0000313" key="4">
    <source>
        <dbReference type="EMBL" id="KNB17574.1"/>
    </source>
</evidence>
<proteinExistence type="predicted"/>
<dbReference type="InterPro" id="IPR036864">
    <property type="entry name" value="Zn2-C6_fun-type_DNA-bd_sf"/>
</dbReference>
<gene>
    <name evidence="4" type="ORF">FOXG_15074</name>
</gene>
<keyword evidence="1" id="KW-0539">Nucleus</keyword>
<feature type="domain" description="Zn(2)-C6 fungal-type" evidence="3">
    <location>
        <begin position="22"/>
        <end position="51"/>
    </location>
</feature>
<feature type="compositionally biased region" description="Polar residues" evidence="2">
    <location>
        <begin position="69"/>
        <end position="90"/>
    </location>
</feature>
<dbReference type="SMART" id="SM00066">
    <property type="entry name" value="GAL4"/>
    <property type="match status" value="1"/>
</dbReference>
<name>A0A0J9W3C1_FUSO4</name>
<dbReference type="SUPFAM" id="SSF57701">
    <property type="entry name" value="Zn2/Cys6 DNA-binding domain"/>
    <property type="match status" value="1"/>
</dbReference>
<dbReference type="InterPro" id="IPR050797">
    <property type="entry name" value="Carb_Metab_Trans_Reg"/>
</dbReference>
<dbReference type="Pfam" id="PF00172">
    <property type="entry name" value="Zn_clus"/>
    <property type="match status" value="1"/>
</dbReference>
<dbReference type="GO" id="GO:0008270">
    <property type="term" value="F:zinc ion binding"/>
    <property type="evidence" value="ECO:0007669"/>
    <property type="project" value="InterPro"/>
</dbReference>
<dbReference type="PANTHER" id="PTHR31668:SF30">
    <property type="entry name" value="ZN(II)2CYS6 TRANSCRIPTION FACTOR (EUROFUNG)"/>
    <property type="match status" value="1"/>
</dbReference>
<dbReference type="RefSeq" id="XP_018255619.1">
    <property type="nucleotide sequence ID" value="XM_018395146.1"/>
</dbReference>
<dbReference type="VEuPathDB" id="FungiDB:FOXG_15074"/>
<reference evidence="4" key="2">
    <citation type="journal article" date="2010" name="Nature">
        <title>Comparative genomics reveals mobile pathogenicity chromosomes in Fusarium.</title>
        <authorList>
            <person name="Ma L.J."/>
            <person name="van der Does H.C."/>
            <person name="Borkovich K.A."/>
            <person name="Coleman J.J."/>
            <person name="Daboussi M.J."/>
            <person name="Di Pietro A."/>
            <person name="Dufresne M."/>
            <person name="Freitag M."/>
            <person name="Grabherr M."/>
            <person name="Henrissat B."/>
            <person name="Houterman P.M."/>
            <person name="Kang S."/>
            <person name="Shim W.B."/>
            <person name="Woloshuk C."/>
            <person name="Xie X."/>
            <person name="Xu J.R."/>
            <person name="Antoniw J."/>
            <person name="Baker S.E."/>
            <person name="Bluhm B.H."/>
            <person name="Breakspear A."/>
            <person name="Brown D.W."/>
            <person name="Butchko R.A."/>
            <person name="Chapman S."/>
            <person name="Coulson R."/>
            <person name="Coutinho P.M."/>
            <person name="Danchin E.G."/>
            <person name="Diener A."/>
            <person name="Gale L.R."/>
            <person name="Gardiner D.M."/>
            <person name="Goff S."/>
            <person name="Hammond-Kosack K.E."/>
            <person name="Hilburn K."/>
            <person name="Hua-Van A."/>
            <person name="Jonkers W."/>
            <person name="Kazan K."/>
            <person name="Kodira C.D."/>
            <person name="Koehrsen M."/>
            <person name="Kumar L."/>
            <person name="Lee Y.H."/>
            <person name="Li L."/>
            <person name="Manners J.M."/>
            <person name="Miranda-Saavedra D."/>
            <person name="Mukherjee M."/>
            <person name="Park G."/>
            <person name="Park J."/>
            <person name="Park S.Y."/>
            <person name="Proctor R.H."/>
            <person name="Regev A."/>
            <person name="Ruiz-Roldan M.C."/>
            <person name="Sain D."/>
            <person name="Sakthikumar S."/>
            <person name="Sykes S."/>
            <person name="Schwartz D.C."/>
            <person name="Turgeon B.G."/>
            <person name="Wapinski I."/>
            <person name="Yoder O."/>
            <person name="Young S."/>
            <person name="Zeng Q."/>
            <person name="Zhou S."/>
            <person name="Galagan J."/>
            <person name="Cuomo C.A."/>
            <person name="Kistler H.C."/>
            <person name="Rep M."/>
        </authorList>
    </citation>
    <scope>NUCLEOTIDE SEQUENCE [LARGE SCALE GENOMIC DNA]</scope>
    <source>
        <strain evidence="4">4287</strain>
    </source>
</reference>
<dbReference type="InterPro" id="IPR001138">
    <property type="entry name" value="Zn2Cys6_DnaBD"/>
</dbReference>
<accession>A0A0J9W3C1</accession>
<evidence type="ECO:0000259" key="3">
    <source>
        <dbReference type="PROSITE" id="PS50048"/>
    </source>
</evidence>
<dbReference type="PROSITE" id="PS50048">
    <property type="entry name" value="ZN2_CY6_FUNGAL_2"/>
    <property type="match status" value="1"/>
</dbReference>
<dbReference type="GO" id="GO:0000981">
    <property type="term" value="F:DNA-binding transcription factor activity, RNA polymerase II-specific"/>
    <property type="evidence" value="ECO:0007669"/>
    <property type="project" value="InterPro"/>
</dbReference>
<dbReference type="EMBL" id="DS231722">
    <property type="protein sequence ID" value="KNB17574.1"/>
    <property type="molecule type" value="Genomic_DNA"/>
</dbReference>
<sequence>MMNNELQLVLDNTLTRVLQARACDQCYARKVRCGRTTPCKTCSQSGLDCSYRIKRKRKRKPDTMRTDGPASQTNSPETPDSSPPAQSLSALQGTPITLDSAVRSVGSEVIAGSSTDFGRPPNADENAVFEFADGQSNLVFDPSEMLSEEQAGVVYAQPPDSPQIFYVNPGPFESRTGLTLTPSRVPPGAPSILASPWPLVALQPFGSLTSPIVSPLSPTQMMHLVDIFLGRLHQSMPFFKKAYLLNNIKLGRHQKDRSFNALVHSICAYTLFQPIHGQDKPTLPARLALADIILSYTAALHAGAEFGQEPTLEAVVTSFFLFGCHFCRGKHNAAKMRLMEALTLAEILNLHDLSSYGNVSQDEADRRLRTLTALAIVERIYALQRGFVLQTPRLMGTDIMSFYGFVTQSSSQEGDNIEEQVATDGIRQMIDQTDFVDDTIIRCWKNKCQMNTGEEHIALESVVLLLTRYRNLPIPNPDVGRDTQQADILITRHWICSMLWSLASRHGYTSAYASSMELQPAYAIDMAEETIRTCARYPINVLETHGIGLAEKLYEIAVNLTQVAQACILDAEEVQSPMSSGLPDVLSLDIPNDANSVSSSSDQMSWTAQMPSVEEFGPPGSRANRVTAIQNKFLALFALFRGGNHPYLKPFMDILSAVNYPEAAESPTPILST</sequence>
<dbReference type="AlphaFoldDB" id="A0A0J9W3C1"/>
<protein>
    <recommendedName>
        <fullName evidence="3">Zn(2)-C6 fungal-type domain-containing protein</fullName>
    </recommendedName>
</protein>
<dbReference type="CDD" id="cd12148">
    <property type="entry name" value="fungal_TF_MHR"/>
    <property type="match status" value="1"/>
</dbReference>
<evidence type="ECO:0000313" key="5">
    <source>
        <dbReference type="Proteomes" id="UP000009097"/>
    </source>
</evidence>